<feature type="non-terminal residue" evidence="1">
    <location>
        <position position="1"/>
    </location>
</feature>
<name>A0A1A8WE43_PLAMA</name>
<proteinExistence type="predicted"/>
<sequence>GESCLKCILEVNDENRYKMKIKFLKDKMESKKYNQLLEFANSVLAKKRSTTFESE</sequence>
<reference evidence="2" key="1">
    <citation type="submission" date="2016-05" db="EMBL/GenBank/DDBJ databases">
        <authorList>
            <person name="Naeem Raeece"/>
        </authorList>
    </citation>
    <scope>NUCLEOTIDE SEQUENCE [LARGE SCALE GENOMIC DNA]</scope>
</reference>
<evidence type="ECO:0000313" key="1">
    <source>
        <dbReference type="EMBL" id="SBS90046.1"/>
    </source>
</evidence>
<dbReference type="EMBL" id="FLQW01001525">
    <property type="protein sequence ID" value="SBS90046.1"/>
    <property type="molecule type" value="Genomic_DNA"/>
</dbReference>
<dbReference type="AlphaFoldDB" id="A0A1A8WE43"/>
<evidence type="ECO:0000313" key="2">
    <source>
        <dbReference type="Proteomes" id="UP000078597"/>
    </source>
</evidence>
<gene>
    <name evidence="1" type="ORF">PMALA_028370</name>
</gene>
<protein>
    <submittedName>
        <fullName evidence="1">Uncharacterized protein</fullName>
    </submittedName>
</protein>
<organism evidence="1 2">
    <name type="scientific">Plasmodium malariae</name>
    <dbReference type="NCBI Taxonomy" id="5858"/>
    <lineage>
        <taxon>Eukaryota</taxon>
        <taxon>Sar</taxon>
        <taxon>Alveolata</taxon>
        <taxon>Apicomplexa</taxon>
        <taxon>Aconoidasida</taxon>
        <taxon>Haemosporida</taxon>
        <taxon>Plasmodiidae</taxon>
        <taxon>Plasmodium</taxon>
        <taxon>Plasmodium (Plasmodium)</taxon>
    </lineage>
</organism>
<dbReference type="VEuPathDB" id="PlasmoDB:PmUG01_14022000"/>
<accession>A0A1A8WE43</accession>
<dbReference type="Proteomes" id="UP000078597">
    <property type="component" value="Unassembled WGS sequence"/>
</dbReference>